<evidence type="ECO:0000256" key="11">
    <source>
        <dbReference type="RuleBase" id="RU000639"/>
    </source>
</evidence>
<dbReference type="Proteomes" id="UP000606463">
    <property type="component" value="Unassembled WGS sequence"/>
</dbReference>
<protein>
    <recommendedName>
        <fullName evidence="8 10">Protein GrpE</fullName>
    </recommendedName>
    <alternativeName>
        <fullName evidence="9 10">HSP-70 cofactor</fullName>
    </alternativeName>
</protein>
<evidence type="ECO:0000256" key="9">
    <source>
        <dbReference type="ARBA" id="ARBA00076414"/>
    </source>
</evidence>
<name>A0A9D0YNZ3_AQUAO</name>
<proteinExistence type="inferred from homology"/>
<comment type="subunit">
    <text evidence="3 10">Homodimer.</text>
</comment>
<dbReference type="CDD" id="cd00446">
    <property type="entry name" value="GrpE"/>
    <property type="match status" value="1"/>
</dbReference>
<keyword evidence="13" id="KW-0175">Coiled coil</keyword>
<comment type="function">
    <text evidence="7 10 11">Participates actively in the response to hyperosmotic and heat shock by preventing the aggregation of stress-denatured proteins, in association with DnaK and GrpE. It is the nucleotide exchange factor for DnaK and may function as a thermosensor. Unfolded proteins bind initially to DnaJ; upon interaction with the DnaJ-bound protein, DnaK hydrolyzes its bound ATP, resulting in the formation of a stable complex. GrpE releases ADP from DnaK; ATP binding to DnaK triggers the release of the substrate protein, thus completing the reaction cycle. Several rounds of ATP-dependent interactions between DnaJ, DnaK and GrpE are required for fully efficient folding.</text>
</comment>
<evidence type="ECO:0000256" key="5">
    <source>
        <dbReference type="ARBA" id="ARBA00023016"/>
    </source>
</evidence>
<reference evidence="14" key="1">
    <citation type="journal article" date="2020" name="ISME J.">
        <title>Gammaproteobacteria mediating utilization of methyl-, sulfur- and petroleum organic compounds in deep ocean hydrothermal plumes.</title>
        <authorList>
            <person name="Zhou Z."/>
            <person name="Liu Y."/>
            <person name="Pan J."/>
            <person name="Cron B.R."/>
            <person name="Toner B.M."/>
            <person name="Anantharaman K."/>
            <person name="Breier J.A."/>
            <person name="Dick G.J."/>
            <person name="Li M."/>
        </authorList>
    </citation>
    <scope>NUCLEOTIDE SEQUENCE</scope>
    <source>
        <strain evidence="14">SZUA-1501</strain>
    </source>
</reference>
<dbReference type="Gene3D" id="2.30.22.10">
    <property type="entry name" value="Head domain of nucleotide exchange factor GrpE"/>
    <property type="match status" value="1"/>
</dbReference>
<evidence type="ECO:0000256" key="2">
    <source>
        <dbReference type="ARBA" id="ARBA00009054"/>
    </source>
</evidence>
<dbReference type="Pfam" id="PF01025">
    <property type="entry name" value="GrpE"/>
    <property type="match status" value="1"/>
</dbReference>
<gene>
    <name evidence="10" type="primary">grpE</name>
    <name evidence="14" type="ORF">EYH37_01690</name>
</gene>
<organism evidence="14 15">
    <name type="scientific">Aquifex aeolicus</name>
    <dbReference type="NCBI Taxonomy" id="63363"/>
    <lineage>
        <taxon>Bacteria</taxon>
        <taxon>Pseudomonadati</taxon>
        <taxon>Aquificota</taxon>
        <taxon>Aquificia</taxon>
        <taxon>Aquificales</taxon>
        <taxon>Aquificaceae</taxon>
        <taxon>Aquifex</taxon>
    </lineage>
</organism>
<keyword evidence="6 10" id="KW-0143">Chaperone</keyword>
<dbReference type="PROSITE" id="PS01071">
    <property type="entry name" value="GRPE"/>
    <property type="match status" value="1"/>
</dbReference>
<evidence type="ECO:0000256" key="10">
    <source>
        <dbReference type="HAMAP-Rule" id="MF_01151"/>
    </source>
</evidence>
<dbReference type="SUPFAM" id="SSF58014">
    <property type="entry name" value="Coiled-coil domain of nucleotide exchange factor GrpE"/>
    <property type="match status" value="1"/>
</dbReference>
<keyword evidence="4 10" id="KW-0963">Cytoplasm</keyword>
<dbReference type="GO" id="GO:0051082">
    <property type="term" value="F:unfolded protein binding"/>
    <property type="evidence" value="ECO:0007669"/>
    <property type="project" value="TreeGrafter"/>
</dbReference>
<dbReference type="GO" id="GO:0051087">
    <property type="term" value="F:protein-folding chaperone binding"/>
    <property type="evidence" value="ECO:0007669"/>
    <property type="project" value="InterPro"/>
</dbReference>
<comment type="subcellular location">
    <subcellularLocation>
        <location evidence="1 10">Cytoplasm</location>
    </subcellularLocation>
</comment>
<comment type="caution">
    <text evidence="14">The sequence shown here is derived from an EMBL/GenBank/DDBJ whole genome shotgun (WGS) entry which is preliminary data.</text>
</comment>
<dbReference type="PANTHER" id="PTHR21237">
    <property type="entry name" value="GRPE PROTEIN"/>
    <property type="match status" value="1"/>
</dbReference>
<dbReference type="InterPro" id="IPR000740">
    <property type="entry name" value="GrpE"/>
</dbReference>
<sequence>MGEERKQNDNQVEELKKYISNLEEKVKKMENLAKVSNERYLNLQRELDFLKDKHRKELEEFQRYCLEKFAKDLLEVVDNFERAIEHLRNNEKCKETFAGIEMIYGQLKRVFEKHGITPIEVEKFDHALCEAVSTVQTDEVEENTILEVVQKGYKLHDRILRPAKVVVAVKREGTKGDNS</sequence>
<dbReference type="EMBL" id="DQVE01000015">
    <property type="protein sequence ID" value="HIP98067.1"/>
    <property type="molecule type" value="Genomic_DNA"/>
</dbReference>
<evidence type="ECO:0000256" key="3">
    <source>
        <dbReference type="ARBA" id="ARBA00011738"/>
    </source>
</evidence>
<keyword evidence="5 10" id="KW-0346">Stress response</keyword>
<dbReference type="PANTHER" id="PTHR21237:SF23">
    <property type="entry name" value="GRPE PROTEIN HOMOLOG, MITOCHONDRIAL"/>
    <property type="match status" value="1"/>
</dbReference>
<dbReference type="AlphaFoldDB" id="A0A9D0YNZ3"/>
<dbReference type="FunFam" id="2.30.22.10:FF:000001">
    <property type="entry name" value="Protein GrpE"/>
    <property type="match status" value="1"/>
</dbReference>
<dbReference type="GO" id="GO:0000774">
    <property type="term" value="F:adenyl-nucleotide exchange factor activity"/>
    <property type="evidence" value="ECO:0007669"/>
    <property type="project" value="InterPro"/>
</dbReference>
<comment type="similarity">
    <text evidence="2 10 12">Belongs to the GrpE family.</text>
</comment>
<evidence type="ECO:0000256" key="6">
    <source>
        <dbReference type="ARBA" id="ARBA00023186"/>
    </source>
</evidence>
<dbReference type="GO" id="GO:0005737">
    <property type="term" value="C:cytoplasm"/>
    <property type="evidence" value="ECO:0007669"/>
    <property type="project" value="UniProtKB-SubCell"/>
</dbReference>
<dbReference type="PRINTS" id="PR00773">
    <property type="entry name" value="GRPEPROTEIN"/>
</dbReference>
<dbReference type="HAMAP" id="MF_01151">
    <property type="entry name" value="GrpE"/>
    <property type="match status" value="1"/>
</dbReference>
<evidence type="ECO:0000256" key="4">
    <source>
        <dbReference type="ARBA" id="ARBA00022490"/>
    </source>
</evidence>
<evidence type="ECO:0000313" key="15">
    <source>
        <dbReference type="Proteomes" id="UP000606463"/>
    </source>
</evidence>
<dbReference type="GO" id="GO:0042803">
    <property type="term" value="F:protein homodimerization activity"/>
    <property type="evidence" value="ECO:0007669"/>
    <property type="project" value="InterPro"/>
</dbReference>
<feature type="coiled-coil region" evidence="13">
    <location>
        <begin position="5"/>
        <end position="90"/>
    </location>
</feature>
<dbReference type="InterPro" id="IPR013805">
    <property type="entry name" value="GrpE_CC"/>
</dbReference>
<accession>A0A9D0YNZ3</accession>
<evidence type="ECO:0000256" key="12">
    <source>
        <dbReference type="RuleBase" id="RU004478"/>
    </source>
</evidence>
<dbReference type="GO" id="GO:0006457">
    <property type="term" value="P:protein folding"/>
    <property type="evidence" value="ECO:0007669"/>
    <property type="project" value="InterPro"/>
</dbReference>
<evidence type="ECO:0000256" key="1">
    <source>
        <dbReference type="ARBA" id="ARBA00004496"/>
    </source>
</evidence>
<evidence type="ECO:0000256" key="13">
    <source>
        <dbReference type="SAM" id="Coils"/>
    </source>
</evidence>
<dbReference type="InterPro" id="IPR009012">
    <property type="entry name" value="GrpE_head"/>
</dbReference>
<dbReference type="SUPFAM" id="SSF51064">
    <property type="entry name" value="Head domain of nucleotide exchange factor GrpE"/>
    <property type="match status" value="1"/>
</dbReference>
<evidence type="ECO:0000313" key="14">
    <source>
        <dbReference type="EMBL" id="HIP98067.1"/>
    </source>
</evidence>
<evidence type="ECO:0000256" key="8">
    <source>
        <dbReference type="ARBA" id="ARBA00072274"/>
    </source>
</evidence>
<evidence type="ECO:0000256" key="7">
    <source>
        <dbReference type="ARBA" id="ARBA00053401"/>
    </source>
</evidence>
<dbReference type="Gene3D" id="3.90.20.20">
    <property type="match status" value="1"/>
</dbReference>